<evidence type="ECO:0000256" key="1">
    <source>
        <dbReference type="ARBA" id="ARBA00004651"/>
    </source>
</evidence>
<dbReference type="GO" id="GO:0005524">
    <property type="term" value="F:ATP binding"/>
    <property type="evidence" value="ECO:0007669"/>
    <property type="project" value="UniProtKB-KW"/>
</dbReference>
<evidence type="ECO:0000256" key="3">
    <source>
        <dbReference type="ARBA" id="ARBA00022553"/>
    </source>
</evidence>
<keyword evidence="7 14" id="KW-0418">Kinase</keyword>
<name>A0A1H8BQP6_9FIRM</name>
<dbReference type="Proteomes" id="UP000199158">
    <property type="component" value="Unassembled WGS sequence"/>
</dbReference>
<dbReference type="Gene3D" id="6.10.340.10">
    <property type="match status" value="1"/>
</dbReference>
<dbReference type="GO" id="GO:0000155">
    <property type="term" value="F:phosphorelay sensor kinase activity"/>
    <property type="evidence" value="ECO:0007669"/>
    <property type="project" value="InterPro"/>
</dbReference>
<keyword evidence="6" id="KW-0547">Nucleotide-binding</keyword>
<gene>
    <name evidence="14" type="ORF">SAMN05216180_2046</name>
</gene>
<dbReference type="SUPFAM" id="SSF55874">
    <property type="entry name" value="ATPase domain of HSP90 chaperone/DNA topoisomerase II/histidine kinase"/>
    <property type="match status" value="1"/>
</dbReference>
<comment type="subcellular location">
    <subcellularLocation>
        <location evidence="1">Cell membrane</location>
        <topology evidence="1">Multi-pass membrane protein</topology>
    </subcellularLocation>
</comment>
<dbReference type="InterPro" id="IPR050640">
    <property type="entry name" value="Bact_2-comp_sensor_kinase"/>
</dbReference>
<dbReference type="PANTHER" id="PTHR34220">
    <property type="entry name" value="SENSOR HISTIDINE KINASE YPDA"/>
    <property type="match status" value="1"/>
</dbReference>
<sequence length="587" mass="67528">MEKKDRRFRIKSINTRIVLSFSLLIATIIVFILTITSIVFTSRFMEQKNNLMLERMAFITQDIEDNINGYRKLAAAVKRDAVVKLYLENLYEDYSNLEKRLDELAQYTYGVERITLLDANLKILDQYYGMKDFRQQFMQASGMVAIWQTERDELFSIPHNFPSQGSLTDYMENVKISYISIIRDEKFKIKGYIILNTARNYLFSGKQEYAKSLFDNTYIITKSGDVVYRFGDKNKHLEEQAVEFVKTGYFNESIRTNKNQTLFKQAVLTYPEWIVVGVSSDANLKKDLDVIYTTIVLVGLLGLVTVVFISRVISNKITQPIYSLKQAMGRFEQGEMPEKLVPTTQDELGYLVNGFNMMLDDISRFVDAVYHEQEEKKKAEVAALKFQLESLQSQINPHFLYNTLNTVSYLSLKNRTAEIRELIQSLNTLLRSTLSDQSELVSVEKEIYFLQSYVKIQNYRYEDMINLTYDVDENALDCTLPKLILQPIVENSLLHGIYPKGVTGNIHVDICCSDDYIDISVADDGIGIDPDTLKTLNNKSKGFNRIGIKNVDERLKLYYGELSGLHIESTVGEGTTVSFTIPKHSED</sequence>
<protein>
    <submittedName>
        <fullName evidence="14">Two-component system, sensor histidine kinase YesM</fullName>
    </submittedName>
</protein>
<dbReference type="Pfam" id="PF02518">
    <property type="entry name" value="HATPase_c"/>
    <property type="match status" value="1"/>
</dbReference>
<dbReference type="AlphaFoldDB" id="A0A1H8BQP6"/>
<dbReference type="RefSeq" id="WP_092754198.1">
    <property type="nucleotide sequence ID" value="NZ_FOCG01000001.1"/>
</dbReference>
<evidence type="ECO:0000256" key="11">
    <source>
        <dbReference type="ARBA" id="ARBA00023136"/>
    </source>
</evidence>
<accession>A0A1H8BQP6</accession>
<organism evidence="14 15">
    <name type="scientific">Hydrogenoanaerobacterium saccharovorans</name>
    <dbReference type="NCBI Taxonomy" id="474960"/>
    <lineage>
        <taxon>Bacteria</taxon>
        <taxon>Bacillati</taxon>
        <taxon>Bacillota</taxon>
        <taxon>Clostridia</taxon>
        <taxon>Eubacteriales</taxon>
        <taxon>Oscillospiraceae</taxon>
        <taxon>Hydrogenoanaerobacterium</taxon>
    </lineage>
</organism>
<evidence type="ECO:0000256" key="4">
    <source>
        <dbReference type="ARBA" id="ARBA00022679"/>
    </source>
</evidence>
<keyword evidence="8" id="KW-0067">ATP-binding</keyword>
<dbReference type="Pfam" id="PF06580">
    <property type="entry name" value="His_kinase"/>
    <property type="match status" value="1"/>
</dbReference>
<dbReference type="InterPro" id="IPR003660">
    <property type="entry name" value="HAMP_dom"/>
</dbReference>
<evidence type="ECO:0000256" key="12">
    <source>
        <dbReference type="SAM" id="Phobius"/>
    </source>
</evidence>
<evidence type="ECO:0000313" key="15">
    <source>
        <dbReference type="Proteomes" id="UP000199158"/>
    </source>
</evidence>
<keyword evidence="10" id="KW-0902">Two-component regulatory system</keyword>
<keyword evidence="9 12" id="KW-1133">Transmembrane helix</keyword>
<dbReference type="OrthoDB" id="138378at2"/>
<dbReference type="EMBL" id="FOCG01000001">
    <property type="protein sequence ID" value="SEM85185.1"/>
    <property type="molecule type" value="Genomic_DNA"/>
</dbReference>
<dbReference type="SMART" id="SM00387">
    <property type="entry name" value="HATPase_c"/>
    <property type="match status" value="1"/>
</dbReference>
<evidence type="ECO:0000256" key="10">
    <source>
        <dbReference type="ARBA" id="ARBA00023012"/>
    </source>
</evidence>
<keyword evidence="15" id="KW-1185">Reference proteome</keyword>
<dbReference type="STRING" id="474960.SAMN05216180_2046"/>
<evidence type="ECO:0000313" key="14">
    <source>
        <dbReference type="EMBL" id="SEM85185.1"/>
    </source>
</evidence>
<evidence type="ECO:0000256" key="2">
    <source>
        <dbReference type="ARBA" id="ARBA00022475"/>
    </source>
</evidence>
<reference evidence="14 15" key="1">
    <citation type="submission" date="2016-10" db="EMBL/GenBank/DDBJ databases">
        <authorList>
            <person name="de Groot N.N."/>
        </authorList>
    </citation>
    <scope>NUCLEOTIDE SEQUENCE [LARGE SCALE GENOMIC DNA]</scope>
    <source>
        <strain evidence="14 15">CGMCC 1.5070</strain>
    </source>
</reference>
<evidence type="ECO:0000256" key="6">
    <source>
        <dbReference type="ARBA" id="ARBA00022741"/>
    </source>
</evidence>
<keyword evidence="11 12" id="KW-0472">Membrane</keyword>
<evidence type="ECO:0000256" key="5">
    <source>
        <dbReference type="ARBA" id="ARBA00022692"/>
    </source>
</evidence>
<evidence type="ECO:0000256" key="7">
    <source>
        <dbReference type="ARBA" id="ARBA00022777"/>
    </source>
</evidence>
<dbReference type="Gene3D" id="3.30.565.10">
    <property type="entry name" value="Histidine kinase-like ATPase, C-terminal domain"/>
    <property type="match status" value="1"/>
</dbReference>
<evidence type="ECO:0000256" key="8">
    <source>
        <dbReference type="ARBA" id="ARBA00022840"/>
    </source>
</evidence>
<dbReference type="InterPro" id="IPR010559">
    <property type="entry name" value="Sig_transdc_His_kin_internal"/>
</dbReference>
<keyword evidence="5 12" id="KW-0812">Transmembrane</keyword>
<dbReference type="GO" id="GO:0005886">
    <property type="term" value="C:plasma membrane"/>
    <property type="evidence" value="ECO:0007669"/>
    <property type="project" value="UniProtKB-SubCell"/>
</dbReference>
<dbReference type="PANTHER" id="PTHR34220:SF11">
    <property type="entry name" value="SENSOR PROTEIN KINASE HPTS"/>
    <property type="match status" value="1"/>
</dbReference>
<feature type="domain" description="HAMP" evidence="13">
    <location>
        <begin position="315"/>
        <end position="367"/>
    </location>
</feature>
<evidence type="ECO:0000259" key="13">
    <source>
        <dbReference type="PROSITE" id="PS50885"/>
    </source>
</evidence>
<dbReference type="CDD" id="cd06225">
    <property type="entry name" value="HAMP"/>
    <property type="match status" value="1"/>
</dbReference>
<dbReference type="InterPro" id="IPR003594">
    <property type="entry name" value="HATPase_dom"/>
</dbReference>
<feature type="transmembrane region" description="Helical" evidence="12">
    <location>
        <begin position="290"/>
        <end position="309"/>
    </location>
</feature>
<dbReference type="InterPro" id="IPR036890">
    <property type="entry name" value="HATPase_C_sf"/>
</dbReference>
<keyword evidence="4" id="KW-0808">Transferase</keyword>
<evidence type="ECO:0000256" key="9">
    <source>
        <dbReference type="ARBA" id="ARBA00022989"/>
    </source>
</evidence>
<feature type="transmembrane region" description="Helical" evidence="12">
    <location>
        <begin position="21"/>
        <end position="40"/>
    </location>
</feature>
<proteinExistence type="predicted"/>
<keyword evidence="3" id="KW-0597">Phosphoprotein</keyword>
<dbReference type="SUPFAM" id="SSF158472">
    <property type="entry name" value="HAMP domain-like"/>
    <property type="match status" value="1"/>
</dbReference>
<keyword evidence="2" id="KW-1003">Cell membrane</keyword>
<dbReference type="SMART" id="SM00304">
    <property type="entry name" value="HAMP"/>
    <property type="match status" value="1"/>
</dbReference>
<dbReference type="PROSITE" id="PS50885">
    <property type="entry name" value="HAMP"/>
    <property type="match status" value="1"/>
</dbReference>
<dbReference type="Pfam" id="PF00672">
    <property type="entry name" value="HAMP"/>
    <property type="match status" value="1"/>
</dbReference>